<evidence type="ECO:0000313" key="2">
    <source>
        <dbReference type="Proteomes" id="UP000033038"/>
    </source>
</evidence>
<sequence>MRYINSVTLPCTRVTESDCGKPEDELSELVRQGYSTIFSIF</sequence>
<dbReference type="KEGG" id="mbw:MSBRW_0518"/>
<evidence type="ECO:0000313" key="1">
    <source>
        <dbReference type="EMBL" id="AKB49771.1"/>
    </source>
</evidence>
<dbReference type="AlphaFoldDB" id="A0A0E3LKM3"/>
<name>A0A0E3LKM3_METBA</name>
<proteinExistence type="predicted"/>
<reference evidence="1 2" key="1">
    <citation type="submission" date="2014-07" db="EMBL/GenBank/DDBJ databases">
        <title>Methanogenic archaea and the global carbon cycle.</title>
        <authorList>
            <person name="Henriksen J.R."/>
            <person name="Luke J."/>
            <person name="Reinhart S."/>
            <person name="Benedict M.N."/>
            <person name="Youngblut N.D."/>
            <person name="Metcalf M.E."/>
            <person name="Whitaker R.J."/>
            <person name="Metcalf W.W."/>
        </authorList>
    </citation>
    <scope>NUCLEOTIDE SEQUENCE [LARGE SCALE GENOMIC DNA]</scope>
    <source>
        <strain evidence="1 2">Wiesmoor</strain>
    </source>
</reference>
<dbReference type="HOGENOM" id="CLU_3302805_0_0_2"/>
<dbReference type="Proteomes" id="UP000033038">
    <property type="component" value="Chromosome"/>
</dbReference>
<dbReference type="PATRIC" id="fig|1434109.4.peg.623"/>
<protein>
    <submittedName>
        <fullName evidence="1">Uncharacterized protein</fullName>
    </submittedName>
</protein>
<accession>A0A0E3LKM3</accession>
<dbReference type="EMBL" id="CP009526">
    <property type="protein sequence ID" value="AKB49771.1"/>
    <property type="molecule type" value="Genomic_DNA"/>
</dbReference>
<gene>
    <name evidence="1" type="ORF">MSBRW_0518</name>
</gene>
<organism evidence="1 2">
    <name type="scientific">Methanosarcina barkeri str. Wiesmoor</name>
    <dbReference type="NCBI Taxonomy" id="1434109"/>
    <lineage>
        <taxon>Archaea</taxon>
        <taxon>Methanobacteriati</taxon>
        <taxon>Methanobacteriota</taxon>
        <taxon>Stenosarchaea group</taxon>
        <taxon>Methanomicrobia</taxon>
        <taxon>Methanosarcinales</taxon>
        <taxon>Methanosarcinaceae</taxon>
        <taxon>Methanosarcina</taxon>
    </lineage>
</organism>